<dbReference type="InterPro" id="IPR003819">
    <property type="entry name" value="TauD/TfdA-like"/>
</dbReference>
<gene>
    <name evidence="4" type="ORF">AWC38_SpisGene6135</name>
</gene>
<dbReference type="InterPro" id="IPR042098">
    <property type="entry name" value="TauD-like_sf"/>
</dbReference>
<dbReference type="Pfam" id="PF02668">
    <property type="entry name" value="TauD"/>
    <property type="match status" value="1"/>
</dbReference>
<keyword evidence="1" id="KW-0560">Oxidoreductase</keyword>
<protein>
    <submittedName>
        <fullName evidence="4">Clavaminate synthase-like protein</fullName>
    </submittedName>
</protein>
<evidence type="ECO:0000259" key="3">
    <source>
        <dbReference type="Pfam" id="PF02668"/>
    </source>
</evidence>
<evidence type="ECO:0000256" key="1">
    <source>
        <dbReference type="ARBA" id="ARBA00023002"/>
    </source>
</evidence>
<dbReference type="SUPFAM" id="SSF51197">
    <property type="entry name" value="Clavaminate synthase-like"/>
    <property type="match status" value="1"/>
</dbReference>
<keyword evidence="5" id="KW-1185">Reference proteome</keyword>
<evidence type="ECO:0000313" key="5">
    <source>
        <dbReference type="Proteomes" id="UP000225706"/>
    </source>
</evidence>
<feature type="domain" description="TauD/TfdA-like" evidence="3">
    <location>
        <begin position="495"/>
        <end position="784"/>
    </location>
</feature>
<accession>A0A2B4SEH8</accession>
<organism evidence="4 5">
    <name type="scientific">Stylophora pistillata</name>
    <name type="common">Smooth cauliflower coral</name>
    <dbReference type="NCBI Taxonomy" id="50429"/>
    <lineage>
        <taxon>Eukaryota</taxon>
        <taxon>Metazoa</taxon>
        <taxon>Cnidaria</taxon>
        <taxon>Anthozoa</taxon>
        <taxon>Hexacorallia</taxon>
        <taxon>Scleractinia</taxon>
        <taxon>Astrocoeniina</taxon>
        <taxon>Pocilloporidae</taxon>
        <taxon>Stylophora</taxon>
    </lineage>
</organism>
<dbReference type="AlphaFoldDB" id="A0A2B4SEH8"/>
<dbReference type="GO" id="GO:0016491">
    <property type="term" value="F:oxidoreductase activity"/>
    <property type="evidence" value="ECO:0007669"/>
    <property type="project" value="UniProtKB-KW"/>
</dbReference>
<dbReference type="InterPro" id="IPR036691">
    <property type="entry name" value="Endo/exonu/phosph_ase_sf"/>
</dbReference>
<dbReference type="STRING" id="50429.A0A2B4SEH8"/>
<dbReference type="PANTHER" id="PTHR10696:SF21">
    <property type="entry name" value="TAUD_TFDA-LIKE DOMAIN-CONTAINING PROTEIN"/>
    <property type="match status" value="1"/>
</dbReference>
<dbReference type="Proteomes" id="UP000225706">
    <property type="component" value="Unassembled WGS sequence"/>
</dbReference>
<feature type="region of interest" description="Disordered" evidence="2">
    <location>
        <begin position="556"/>
        <end position="576"/>
    </location>
</feature>
<evidence type="ECO:0000313" key="4">
    <source>
        <dbReference type="EMBL" id="PFX29084.1"/>
    </source>
</evidence>
<dbReference type="OrthoDB" id="5987290at2759"/>
<dbReference type="SUPFAM" id="SSF56219">
    <property type="entry name" value="DNase I-like"/>
    <property type="match status" value="1"/>
</dbReference>
<reference evidence="5" key="1">
    <citation type="journal article" date="2017" name="bioRxiv">
        <title>Comparative analysis of the genomes of Stylophora pistillata and Acropora digitifera provides evidence for extensive differences between species of corals.</title>
        <authorList>
            <person name="Voolstra C.R."/>
            <person name="Li Y."/>
            <person name="Liew Y.J."/>
            <person name="Baumgarten S."/>
            <person name="Zoccola D."/>
            <person name="Flot J.-F."/>
            <person name="Tambutte S."/>
            <person name="Allemand D."/>
            <person name="Aranda M."/>
        </authorList>
    </citation>
    <scope>NUCLEOTIDE SEQUENCE [LARGE SCALE GENOMIC DNA]</scope>
</reference>
<name>A0A2B4SEH8_STYPI</name>
<proteinExistence type="predicted"/>
<dbReference type="PANTHER" id="PTHR10696">
    <property type="entry name" value="GAMMA-BUTYROBETAINE HYDROXYLASE-RELATED"/>
    <property type="match status" value="1"/>
</dbReference>
<dbReference type="InterPro" id="IPR050411">
    <property type="entry name" value="AlphaKG_dependent_hydroxylases"/>
</dbReference>
<dbReference type="EMBL" id="LSMT01000071">
    <property type="protein sequence ID" value="PFX29084.1"/>
    <property type="molecule type" value="Genomic_DNA"/>
</dbReference>
<sequence length="790" mass="90399">MKELPFSGVDDSFEASVDLEQDAEETTNCDDGLSDFVNQLEYGTSNRDFRLAHLNVCGLRNKIEELRCLQQLCKFEILAITETHLDKKVPDSEILIPGMKFVRLDRKGRKGGGCLLYYGEHLHATHCKDLLTQNIEAEWLQVKFPSSSVLFSVIYRPPDASEFFDLVSATLEKAWLKSSNIVLLGYFNCDFKTESEQSANARKLRSIFETFNMQNVVNANTRETPTTSTLLDLIVTTRTDLMGKCGVFPLGISDHNMVYATIKLKNKRPPPKYIKTRDYRKLDIKKFQADVESAPFHFASVFEEPDDILWAWQTLFKGICDEHVAQKEVKIRSKSAPWITNEIRYKINKRYKIFKAAVSTKCPELWSKYKKARNAVTSALRRAKASYFTNMFEESTILIMSVSRVFRPHQRSQMYARAVLMVHGIRFASITKDKANTDIFEPLPREELVTKFKSKLRDREFTPGSTQGGFPEFLAEPRDSFPLGVRVHNRYQASLAELTSKCMEFIEENHPQCPAILFRGLPARTADDFSTIAGKISGEPFSYEVGGSTYRQQVDKSAKTYTSSDEPPESTMDPHNEMSYLNTWPKKIFFYCIKEADDNCGGETPLVKNSELLSKLDPEVVAKCDEKGVRYVRYLPDKAHDEYMNWQHMFGTEDKQEAERVAKDKGYHVSWNETQDLCLWQNRPASIQHPLARNKIWFNQIAAMHSSYYHALPTFIGKGIPDEKCPSHTYYGDGSPIEPEVVQHIRVTTWSCAVGFQWRTGDLLALDNLTVQHGRIGYSGERKVLTYLTG</sequence>
<comment type="caution">
    <text evidence="4">The sequence shown here is derived from an EMBL/GenBank/DDBJ whole genome shotgun (WGS) entry which is preliminary data.</text>
</comment>
<dbReference type="Gene3D" id="3.60.130.10">
    <property type="entry name" value="Clavaminate synthase-like"/>
    <property type="match status" value="1"/>
</dbReference>
<dbReference type="Gene3D" id="3.60.10.10">
    <property type="entry name" value="Endonuclease/exonuclease/phosphatase"/>
    <property type="match status" value="1"/>
</dbReference>
<evidence type="ECO:0000256" key="2">
    <source>
        <dbReference type="SAM" id="MobiDB-lite"/>
    </source>
</evidence>